<evidence type="ECO:0000256" key="3">
    <source>
        <dbReference type="ARBA" id="ARBA00022741"/>
    </source>
</evidence>
<dbReference type="PROSITE" id="PS50011">
    <property type="entry name" value="PROTEIN_KINASE_DOM"/>
    <property type="match status" value="1"/>
</dbReference>
<evidence type="ECO:0000259" key="10">
    <source>
        <dbReference type="PROSITE" id="PS50011"/>
    </source>
</evidence>
<evidence type="ECO:0000256" key="9">
    <source>
        <dbReference type="RuleBase" id="RU000304"/>
    </source>
</evidence>
<evidence type="ECO:0000313" key="12">
    <source>
        <dbReference type="Proteomes" id="UP001489004"/>
    </source>
</evidence>
<dbReference type="InterPro" id="IPR051681">
    <property type="entry name" value="Ser/Thr_Kinases-Pseudokinases"/>
</dbReference>
<dbReference type="EMBL" id="JALJOR010000016">
    <property type="protein sequence ID" value="KAK9805196.1"/>
    <property type="molecule type" value="Genomic_DNA"/>
</dbReference>
<dbReference type="Pfam" id="PF07714">
    <property type="entry name" value="PK_Tyr_Ser-Thr"/>
    <property type="match status" value="1"/>
</dbReference>
<dbReference type="PROSITE" id="PS00108">
    <property type="entry name" value="PROTEIN_KINASE_ST"/>
    <property type="match status" value="1"/>
</dbReference>
<keyword evidence="1 9" id="KW-0723">Serine/threonine-protein kinase</keyword>
<keyword evidence="3 8" id="KW-0547">Nucleotide-binding</keyword>
<dbReference type="Proteomes" id="UP001489004">
    <property type="component" value="Unassembled WGS sequence"/>
</dbReference>
<dbReference type="Gene3D" id="1.10.510.10">
    <property type="entry name" value="Transferase(Phosphotransferase) domain 1"/>
    <property type="match status" value="1"/>
</dbReference>
<evidence type="ECO:0000256" key="8">
    <source>
        <dbReference type="PROSITE-ProRule" id="PRU10141"/>
    </source>
</evidence>
<dbReference type="PRINTS" id="PR00109">
    <property type="entry name" value="TYRKINASE"/>
</dbReference>
<accession>A0AAW1P662</accession>
<dbReference type="PANTHER" id="PTHR44329">
    <property type="entry name" value="SERINE/THREONINE-PROTEIN KINASE TNNI3K-RELATED"/>
    <property type="match status" value="1"/>
</dbReference>
<dbReference type="FunFam" id="3.30.200.20:FF:000034">
    <property type="entry name" value="Kinase suppressor of Ras 1"/>
    <property type="match status" value="1"/>
</dbReference>
<evidence type="ECO:0000256" key="5">
    <source>
        <dbReference type="ARBA" id="ARBA00022840"/>
    </source>
</evidence>
<evidence type="ECO:0000256" key="4">
    <source>
        <dbReference type="ARBA" id="ARBA00022777"/>
    </source>
</evidence>
<dbReference type="AlphaFoldDB" id="A0AAW1P662"/>
<keyword evidence="2" id="KW-0808">Transferase</keyword>
<comment type="caution">
    <text evidence="11">The sequence shown here is derived from an EMBL/GenBank/DDBJ whole genome shotgun (WGS) entry which is preliminary data.</text>
</comment>
<dbReference type="InterPro" id="IPR000719">
    <property type="entry name" value="Prot_kinase_dom"/>
</dbReference>
<dbReference type="Gene3D" id="3.30.200.20">
    <property type="entry name" value="Phosphorylase Kinase, domain 1"/>
    <property type="match status" value="1"/>
</dbReference>
<feature type="domain" description="Protein kinase" evidence="10">
    <location>
        <begin position="222"/>
        <end position="480"/>
    </location>
</feature>
<name>A0AAW1P662_9CHLO</name>
<dbReference type="SMART" id="SM00220">
    <property type="entry name" value="S_TKc"/>
    <property type="match status" value="1"/>
</dbReference>
<evidence type="ECO:0000256" key="6">
    <source>
        <dbReference type="ARBA" id="ARBA00047899"/>
    </source>
</evidence>
<evidence type="ECO:0000256" key="2">
    <source>
        <dbReference type="ARBA" id="ARBA00022679"/>
    </source>
</evidence>
<gene>
    <name evidence="11" type="ORF">WJX72_005376</name>
</gene>
<dbReference type="InterPro" id="IPR008271">
    <property type="entry name" value="Ser/Thr_kinase_AS"/>
</dbReference>
<protein>
    <recommendedName>
        <fullName evidence="10">Protein kinase domain-containing protein</fullName>
    </recommendedName>
</protein>
<dbReference type="GO" id="GO:0004674">
    <property type="term" value="F:protein serine/threonine kinase activity"/>
    <property type="evidence" value="ECO:0007669"/>
    <property type="project" value="UniProtKB-KW"/>
</dbReference>
<dbReference type="InterPro" id="IPR011009">
    <property type="entry name" value="Kinase-like_dom_sf"/>
</dbReference>
<sequence length="483" mass="52834">MDHWDEENALPRPTLPSFSAEGGARDHLQVAADAVLAILQWLAELAYWLFSAISNHNSSRFDAKKDDDLWSPRVSLTAAAPASEAAFLTHFLPAPDPASANGLDMLSKGSDACEDGAMRAACRDGSGTPESDALSAVESAAEEVMRSTLDQAQHAQHASAAALQHRPIWGAPLAAMSGVSGLPRQLSLNERIQSPRLPDTVSAALEYSQACRRLTIIDFSELRFGTLVGEGAFGKVYCGEWRGRIVAVKVLSSEASQRSSVADEFQRELTTMASLAEHPNVLGLIGACIAQPHMALVTQYCSRGSLYQLLHTPTLHLPFPTIVHMCLGAARGVLYLHRHRILHRDLKSGNLLVDDTFTVKVADFGLSRVIQDFHTMTGGLGTYAWMAPEALTNQRYSEKADVYSFSIVLWECMSRQVPFAGLHGVQAALAVVERGMRPEVPSHTPAIWAQLMRDCWAPSPEHRPSFEEIVHRLEGIYDTVRFC</sequence>
<comment type="catalytic activity">
    <reaction evidence="7">
        <text>L-seryl-[protein] + ATP = O-phospho-L-seryl-[protein] + ADP + H(+)</text>
        <dbReference type="Rhea" id="RHEA:17989"/>
        <dbReference type="Rhea" id="RHEA-COMP:9863"/>
        <dbReference type="Rhea" id="RHEA-COMP:11604"/>
        <dbReference type="ChEBI" id="CHEBI:15378"/>
        <dbReference type="ChEBI" id="CHEBI:29999"/>
        <dbReference type="ChEBI" id="CHEBI:30616"/>
        <dbReference type="ChEBI" id="CHEBI:83421"/>
        <dbReference type="ChEBI" id="CHEBI:456216"/>
        <dbReference type="EC" id="2.7.11.1"/>
    </reaction>
</comment>
<evidence type="ECO:0000313" key="11">
    <source>
        <dbReference type="EMBL" id="KAK9805196.1"/>
    </source>
</evidence>
<dbReference type="PROSITE" id="PS00107">
    <property type="entry name" value="PROTEIN_KINASE_ATP"/>
    <property type="match status" value="1"/>
</dbReference>
<dbReference type="GO" id="GO:0005524">
    <property type="term" value="F:ATP binding"/>
    <property type="evidence" value="ECO:0007669"/>
    <property type="project" value="UniProtKB-UniRule"/>
</dbReference>
<organism evidence="11 12">
    <name type="scientific">[Myrmecia] bisecta</name>
    <dbReference type="NCBI Taxonomy" id="41462"/>
    <lineage>
        <taxon>Eukaryota</taxon>
        <taxon>Viridiplantae</taxon>
        <taxon>Chlorophyta</taxon>
        <taxon>core chlorophytes</taxon>
        <taxon>Trebouxiophyceae</taxon>
        <taxon>Trebouxiales</taxon>
        <taxon>Trebouxiaceae</taxon>
        <taxon>Myrmecia</taxon>
    </lineage>
</organism>
<comment type="similarity">
    <text evidence="9">Belongs to the protein kinase superfamily.</text>
</comment>
<keyword evidence="12" id="KW-1185">Reference proteome</keyword>
<proteinExistence type="inferred from homology"/>
<keyword evidence="4" id="KW-0418">Kinase</keyword>
<dbReference type="InterPro" id="IPR001245">
    <property type="entry name" value="Ser-Thr/Tyr_kinase_cat_dom"/>
</dbReference>
<dbReference type="SUPFAM" id="SSF56112">
    <property type="entry name" value="Protein kinase-like (PK-like)"/>
    <property type="match status" value="1"/>
</dbReference>
<feature type="binding site" evidence="8">
    <location>
        <position position="249"/>
    </location>
    <ligand>
        <name>ATP</name>
        <dbReference type="ChEBI" id="CHEBI:30616"/>
    </ligand>
</feature>
<reference evidence="11 12" key="1">
    <citation type="journal article" date="2024" name="Nat. Commun.">
        <title>Phylogenomics reveals the evolutionary origins of lichenization in chlorophyte algae.</title>
        <authorList>
            <person name="Puginier C."/>
            <person name="Libourel C."/>
            <person name="Otte J."/>
            <person name="Skaloud P."/>
            <person name="Haon M."/>
            <person name="Grisel S."/>
            <person name="Petersen M."/>
            <person name="Berrin J.G."/>
            <person name="Delaux P.M."/>
            <person name="Dal Grande F."/>
            <person name="Keller J."/>
        </authorList>
    </citation>
    <scope>NUCLEOTIDE SEQUENCE [LARGE SCALE GENOMIC DNA]</scope>
    <source>
        <strain evidence="11 12">SAG 2043</strain>
    </source>
</reference>
<dbReference type="InterPro" id="IPR017441">
    <property type="entry name" value="Protein_kinase_ATP_BS"/>
</dbReference>
<dbReference type="PANTHER" id="PTHR44329:SF298">
    <property type="entry name" value="MIXED LINEAGE KINASE DOMAIN-LIKE PROTEIN"/>
    <property type="match status" value="1"/>
</dbReference>
<evidence type="ECO:0000256" key="7">
    <source>
        <dbReference type="ARBA" id="ARBA00048679"/>
    </source>
</evidence>
<evidence type="ECO:0000256" key="1">
    <source>
        <dbReference type="ARBA" id="ARBA00022527"/>
    </source>
</evidence>
<dbReference type="CDD" id="cd13999">
    <property type="entry name" value="STKc_MAP3K-like"/>
    <property type="match status" value="1"/>
</dbReference>
<keyword evidence="5 8" id="KW-0067">ATP-binding</keyword>
<comment type="catalytic activity">
    <reaction evidence="6">
        <text>L-threonyl-[protein] + ATP = O-phospho-L-threonyl-[protein] + ADP + H(+)</text>
        <dbReference type="Rhea" id="RHEA:46608"/>
        <dbReference type="Rhea" id="RHEA-COMP:11060"/>
        <dbReference type="Rhea" id="RHEA-COMP:11605"/>
        <dbReference type="ChEBI" id="CHEBI:15378"/>
        <dbReference type="ChEBI" id="CHEBI:30013"/>
        <dbReference type="ChEBI" id="CHEBI:30616"/>
        <dbReference type="ChEBI" id="CHEBI:61977"/>
        <dbReference type="ChEBI" id="CHEBI:456216"/>
        <dbReference type="EC" id="2.7.11.1"/>
    </reaction>
</comment>